<proteinExistence type="predicted"/>
<gene>
    <name evidence="1" type="ORF">DLM75_18590</name>
</gene>
<protein>
    <submittedName>
        <fullName evidence="1">Uncharacterized protein</fullName>
    </submittedName>
</protein>
<comment type="caution">
    <text evidence="1">The sequence shown here is derived from an EMBL/GenBank/DDBJ whole genome shotgun (WGS) entry which is preliminary data.</text>
</comment>
<organism evidence="1 2">
    <name type="scientific">Leptospira stimsonii</name>
    <dbReference type="NCBI Taxonomy" id="2202203"/>
    <lineage>
        <taxon>Bacteria</taxon>
        <taxon>Pseudomonadati</taxon>
        <taxon>Spirochaetota</taxon>
        <taxon>Spirochaetia</taxon>
        <taxon>Leptospirales</taxon>
        <taxon>Leptospiraceae</taxon>
        <taxon>Leptospira</taxon>
    </lineage>
</organism>
<name>A0A396YZY5_9LEPT</name>
<accession>A0A396YZY5</accession>
<dbReference type="EMBL" id="QHCT01000006">
    <property type="protein sequence ID" value="RHX86988.1"/>
    <property type="molecule type" value="Genomic_DNA"/>
</dbReference>
<dbReference type="Proteomes" id="UP000265798">
    <property type="component" value="Unassembled WGS sequence"/>
</dbReference>
<sequence length="93" mass="10644">MGREIHTHSEKDFRIDGFSDSHYTAQVDAKHSPSCPICQLQRNISSLWNPNFLGKKSSLLFGKEDFFTSNVLFRSLKISPIHFGRAPPFYLSI</sequence>
<evidence type="ECO:0000313" key="2">
    <source>
        <dbReference type="Proteomes" id="UP000265798"/>
    </source>
</evidence>
<dbReference type="AlphaFoldDB" id="A0A396YZY5"/>
<evidence type="ECO:0000313" key="1">
    <source>
        <dbReference type="EMBL" id="RHX86988.1"/>
    </source>
</evidence>
<reference evidence="2" key="1">
    <citation type="submission" date="2018-05" db="EMBL/GenBank/DDBJ databases">
        <title>Leptospira yasudae sp. nov. and Leptospira stimsonii sp. nov., two pathogenic species of the genus Leptospira isolated from environmental sources.</title>
        <authorList>
            <person name="Casanovas-Massana A."/>
            <person name="Hamond C."/>
            <person name="Santos L.A."/>
            <person name="Hacker K.P."/>
            <person name="Balassiano I."/>
            <person name="Medeiros M.A."/>
            <person name="Reis M.G."/>
            <person name="Ko A.I."/>
            <person name="Wunder E.A."/>
        </authorList>
    </citation>
    <scope>NUCLEOTIDE SEQUENCE [LARGE SCALE GENOMIC DNA]</scope>
    <source>
        <strain evidence="2">Yale</strain>
    </source>
</reference>